<sequence>SHCSKVQITHQLKMVWFNKWLVSSEHNDEEDPKPIHYICEVTTTNILHL</sequence>
<dbReference type="AlphaFoldDB" id="A0A0B7BWC6"/>
<feature type="non-terminal residue" evidence="1">
    <location>
        <position position="1"/>
    </location>
</feature>
<organism evidence="1">
    <name type="scientific">Arion vulgaris</name>
    <dbReference type="NCBI Taxonomy" id="1028688"/>
    <lineage>
        <taxon>Eukaryota</taxon>
        <taxon>Metazoa</taxon>
        <taxon>Spiralia</taxon>
        <taxon>Lophotrochozoa</taxon>
        <taxon>Mollusca</taxon>
        <taxon>Gastropoda</taxon>
        <taxon>Heterobranchia</taxon>
        <taxon>Euthyneura</taxon>
        <taxon>Panpulmonata</taxon>
        <taxon>Eupulmonata</taxon>
        <taxon>Stylommatophora</taxon>
        <taxon>Helicina</taxon>
        <taxon>Arionoidea</taxon>
        <taxon>Arionidae</taxon>
        <taxon>Arion</taxon>
    </lineage>
</organism>
<dbReference type="EMBL" id="HACG01049816">
    <property type="protein sequence ID" value="CEK96681.1"/>
    <property type="molecule type" value="Transcribed_RNA"/>
</dbReference>
<evidence type="ECO:0000313" key="1">
    <source>
        <dbReference type="EMBL" id="CEK96681.1"/>
    </source>
</evidence>
<name>A0A0B7BWC6_9EUPU</name>
<protein>
    <submittedName>
        <fullName evidence="1">Uncharacterized protein</fullName>
    </submittedName>
</protein>
<reference evidence="1" key="1">
    <citation type="submission" date="2014-12" db="EMBL/GenBank/DDBJ databases">
        <title>Insight into the proteome of Arion vulgaris.</title>
        <authorList>
            <person name="Aradska J."/>
            <person name="Bulat T."/>
            <person name="Smidak R."/>
            <person name="Sarate P."/>
            <person name="Gangsoo J."/>
            <person name="Sialana F."/>
            <person name="Bilban M."/>
            <person name="Lubec G."/>
        </authorList>
    </citation>
    <scope>NUCLEOTIDE SEQUENCE</scope>
    <source>
        <tissue evidence="1">Skin</tissue>
    </source>
</reference>
<proteinExistence type="predicted"/>
<accession>A0A0B7BWC6</accession>
<gene>
    <name evidence="1" type="primary">ORF213046</name>
</gene>